<name>A0A9P6CJI0_9AGAR</name>
<evidence type="ECO:0000313" key="3">
    <source>
        <dbReference type="Proteomes" id="UP000807353"/>
    </source>
</evidence>
<sequence length="180" mass="20380">MSATRSNLTVYLFFLIPFSPFSLIPSPQRFRHFTGLMIIYPHHIVMINHNFSRFPLQKSHIGAFHPSPPPLVIISPSHVYPPSPTHLSIPLLSIYHHRGPLFEHLAPHTPCRTLDPRPRSPPCKVLEKEQKRSVSPFHLCHGSGCNPGPPSPPFYKSIPLRAISDNPTDTTHCRHLYPTS</sequence>
<protein>
    <submittedName>
        <fullName evidence="2">Uncharacterized protein</fullName>
    </submittedName>
</protein>
<feature type="chain" id="PRO_5040514698" evidence="1">
    <location>
        <begin position="24"/>
        <end position="180"/>
    </location>
</feature>
<gene>
    <name evidence="2" type="ORF">BDZ94DRAFT_1244650</name>
</gene>
<proteinExistence type="predicted"/>
<keyword evidence="3" id="KW-1185">Reference proteome</keyword>
<feature type="signal peptide" evidence="1">
    <location>
        <begin position="1"/>
        <end position="23"/>
    </location>
</feature>
<reference evidence="2" key="1">
    <citation type="submission" date="2020-11" db="EMBL/GenBank/DDBJ databases">
        <authorList>
            <consortium name="DOE Joint Genome Institute"/>
            <person name="Ahrendt S."/>
            <person name="Riley R."/>
            <person name="Andreopoulos W."/>
            <person name="Labutti K."/>
            <person name="Pangilinan J."/>
            <person name="Ruiz-Duenas F.J."/>
            <person name="Barrasa J.M."/>
            <person name="Sanchez-Garcia M."/>
            <person name="Camarero S."/>
            <person name="Miyauchi S."/>
            <person name="Serrano A."/>
            <person name="Linde D."/>
            <person name="Babiker R."/>
            <person name="Drula E."/>
            <person name="Ayuso-Fernandez I."/>
            <person name="Pacheco R."/>
            <person name="Padilla G."/>
            <person name="Ferreira P."/>
            <person name="Barriuso J."/>
            <person name="Kellner H."/>
            <person name="Castanera R."/>
            <person name="Alfaro M."/>
            <person name="Ramirez L."/>
            <person name="Pisabarro A.G."/>
            <person name="Kuo A."/>
            <person name="Tritt A."/>
            <person name="Lipzen A."/>
            <person name="He G."/>
            <person name="Yan M."/>
            <person name="Ng V."/>
            <person name="Cullen D."/>
            <person name="Martin F."/>
            <person name="Rosso M.-N."/>
            <person name="Henrissat B."/>
            <person name="Hibbett D."/>
            <person name="Martinez A.T."/>
            <person name="Grigoriev I.V."/>
        </authorList>
    </citation>
    <scope>NUCLEOTIDE SEQUENCE</scope>
    <source>
        <strain evidence="2">CBS 247.69</strain>
    </source>
</reference>
<comment type="caution">
    <text evidence="2">The sequence shown here is derived from an EMBL/GenBank/DDBJ whole genome shotgun (WGS) entry which is preliminary data.</text>
</comment>
<accession>A0A9P6CJI0</accession>
<organism evidence="2 3">
    <name type="scientific">Collybia nuda</name>
    <dbReference type="NCBI Taxonomy" id="64659"/>
    <lineage>
        <taxon>Eukaryota</taxon>
        <taxon>Fungi</taxon>
        <taxon>Dikarya</taxon>
        <taxon>Basidiomycota</taxon>
        <taxon>Agaricomycotina</taxon>
        <taxon>Agaricomycetes</taxon>
        <taxon>Agaricomycetidae</taxon>
        <taxon>Agaricales</taxon>
        <taxon>Tricholomatineae</taxon>
        <taxon>Clitocybaceae</taxon>
        <taxon>Collybia</taxon>
    </lineage>
</organism>
<dbReference type="EMBL" id="MU150231">
    <property type="protein sequence ID" value="KAF9468816.1"/>
    <property type="molecule type" value="Genomic_DNA"/>
</dbReference>
<evidence type="ECO:0000256" key="1">
    <source>
        <dbReference type="SAM" id="SignalP"/>
    </source>
</evidence>
<dbReference type="AlphaFoldDB" id="A0A9P6CJI0"/>
<dbReference type="Proteomes" id="UP000807353">
    <property type="component" value="Unassembled WGS sequence"/>
</dbReference>
<evidence type="ECO:0000313" key="2">
    <source>
        <dbReference type="EMBL" id="KAF9468816.1"/>
    </source>
</evidence>
<keyword evidence="1" id="KW-0732">Signal</keyword>